<name>A0A8X6Y6B8_9ARAC</name>
<protein>
    <submittedName>
        <fullName evidence="2">Uncharacterized protein</fullName>
    </submittedName>
</protein>
<evidence type="ECO:0000256" key="1">
    <source>
        <dbReference type="SAM" id="Phobius"/>
    </source>
</evidence>
<keyword evidence="1" id="KW-0472">Membrane</keyword>
<accession>A0A8X6Y6B8</accession>
<feature type="transmembrane region" description="Helical" evidence="1">
    <location>
        <begin position="6"/>
        <end position="25"/>
    </location>
</feature>
<dbReference type="EMBL" id="BMAV01015476">
    <property type="protein sequence ID" value="GFY64963.1"/>
    <property type="molecule type" value="Genomic_DNA"/>
</dbReference>
<gene>
    <name evidence="2" type="ORF">TNIN_244771</name>
</gene>
<evidence type="ECO:0000313" key="3">
    <source>
        <dbReference type="Proteomes" id="UP000886998"/>
    </source>
</evidence>
<keyword evidence="3" id="KW-1185">Reference proteome</keyword>
<comment type="caution">
    <text evidence="2">The sequence shown here is derived from an EMBL/GenBank/DDBJ whole genome shotgun (WGS) entry which is preliminary data.</text>
</comment>
<dbReference type="Proteomes" id="UP000886998">
    <property type="component" value="Unassembled WGS sequence"/>
</dbReference>
<keyword evidence="1" id="KW-0812">Transmembrane</keyword>
<proteinExistence type="predicted"/>
<dbReference type="OrthoDB" id="10399732at2759"/>
<dbReference type="AlphaFoldDB" id="A0A8X6Y6B8"/>
<organism evidence="2 3">
    <name type="scientific">Trichonephila inaurata madagascariensis</name>
    <dbReference type="NCBI Taxonomy" id="2747483"/>
    <lineage>
        <taxon>Eukaryota</taxon>
        <taxon>Metazoa</taxon>
        <taxon>Ecdysozoa</taxon>
        <taxon>Arthropoda</taxon>
        <taxon>Chelicerata</taxon>
        <taxon>Arachnida</taxon>
        <taxon>Araneae</taxon>
        <taxon>Araneomorphae</taxon>
        <taxon>Entelegynae</taxon>
        <taxon>Araneoidea</taxon>
        <taxon>Nephilidae</taxon>
        <taxon>Trichonephila</taxon>
        <taxon>Trichonephila inaurata</taxon>
    </lineage>
</organism>
<reference evidence="2" key="1">
    <citation type="submission" date="2020-08" db="EMBL/GenBank/DDBJ databases">
        <title>Multicomponent nature underlies the extraordinary mechanical properties of spider dragline silk.</title>
        <authorList>
            <person name="Kono N."/>
            <person name="Nakamura H."/>
            <person name="Mori M."/>
            <person name="Yoshida Y."/>
            <person name="Ohtoshi R."/>
            <person name="Malay A.D."/>
            <person name="Moran D.A.P."/>
            <person name="Tomita M."/>
            <person name="Numata K."/>
            <person name="Arakawa K."/>
        </authorList>
    </citation>
    <scope>NUCLEOTIDE SEQUENCE</scope>
</reference>
<keyword evidence="1" id="KW-1133">Transmembrane helix</keyword>
<evidence type="ECO:0000313" key="2">
    <source>
        <dbReference type="EMBL" id="GFY64963.1"/>
    </source>
</evidence>
<sequence>MKRISLAIADTSFAFGMFILAGALVKMDPQFFCLATARRVHYGHFLCCRLWRKSVTKPLGTERAQRKHSSIFISQRIRRLALPRKWWNFIGSKVVQSEGLNSLHLQRN</sequence>